<organism evidence="6 7">
    <name type="scientific">Marinobacter manganoxydans MnI7-9</name>
    <dbReference type="NCBI Taxonomy" id="1094979"/>
    <lineage>
        <taxon>Bacteria</taxon>
        <taxon>Pseudomonadati</taxon>
        <taxon>Pseudomonadota</taxon>
        <taxon>Gammaproteobacteria</taxon>
        <taxon>Pseudomonadales</taxon>
        <taxon>Marinobacteraceae</taxon>
        <taxon>Marinobacter</taxon>
    </lineage>
</organism>
<dbReference type="Pfam" id="PF03466">
    <property type="entry name" value="LysR_substrate"/>
    <property type="match status" value="1"/>
</dbReference>
<dbReference type="Pfam" id="PF00126">
    <property type="entry name" value="HTH_1"/>
    <property type="match status" value="1"/>
</dbReference>
<dbReference type="PANTHER" id="PTHR30118:SF15">
    <property type="entry name" value="TRANSCRIPTIONAL REGULATORY PROTEIN"/>
    <property type="match status" value="1"/>
</dbReference>
<gene>
    <name evidence="6" type="ORF">KYE_14997</name>
</gene>
<dbReference type="InterPro" id="IPR050389">
    <property type="entry name" value="LysR-type_TF"/>
</dbReference>
<dbReference type="CDD" id="cd08417">
    <property type="entry name" value="PBP2_Nitroaromatics_like"/>
    <property type="match status" value="1"/>
</dbReference>
<dbReference type="PROSITE" id="PS50931">
    <property type="entry name" value="HTH_LYSR"/>
    <property type="match status" value="1"/>
</dbReference>
<sequence>MLLIDYVNPRYHVYCSRESASLFLLFWRSGVFVDISRVDLNLLVYLDVLLRERNVTKAANHLGITQPAMSNGLKRLRDLFSDPLLVRTSEGMTATERARELQPLVRGILSDIEQAVQDKTPFSALESQRVFRIMASDYAESCLMPRVLRRIRQEAPHVTLDVLTPSDVSFLDVEQGRLDMAINRFDKIPQSFHQKTLWTEYFACLMNARNPVLKEPFTLDTYLDASHIWVSKTGFGVGVGVNPKDVQRLGWVDEALSRMGRKRQISVFTRHYQVAMLLAEQHDLIATLPSRAAWLQKDNPNLVVKVPPFEIPPFELKMAWSPLLQHNADHQWLRKLIAEVATEVDTEFAPFGARFEAPDAPQAHHSER</sequence>
<evidence type="ECO:0000256" key="3">
    <source>
        <dbReference type="ARBA" id="ARBA00023125"/>
    </source>
</evidence>
<dbReference type="Gene3D" id="3.40.190.10">
    <property type="entry name" value="Periplasmic binding protein-like II"/>
    <property type="match status" value="2"/>
</dbReference>
<dbReference type="AlphaFoldDB" id="G6YVU7"/>
<evidence type="ECO:0000313" key="6">
    <source>
        <dbReference type="EMBL" id="EHJ03774.1"/>
    </source>
</evidence>
<evidence type="ECO:0000259" key="5">
    <source>
        <dbReference type="PROSITE" id="PS50931"/>
    </source>
</evidence>
<dbReference type="InterPro" id="IPR000847">
    <property type="entry name" value="LysR_HTH_N"/>
</dbReference>
<dbReference type="Gene3D" id="1.10.10.10">
    <property type="entry name" value="Winged helix-like DNA-binding domain superfamily/Winged helix DNA-binding domain"/>
    <property type="match status" value="1"/>
</dbReference>
<reference evidence="6 7" key="1">
    <citation type="journal article" date="2012" name="J. Bacteriol.">
        <title>Genome sequence of deep-sea manganese-oxidizing bacterium Marinobacter manganoxydans MnI7-9.</title>
        <authorList>
            <person name="Wang H."/>
            <person name="Li H."/>
            <person name="Shao Z."/>
            <person name="Liao S."/>
            <person name="Johnstone L."/>
            <person name="Rensing C."/>
            <person name="Wang G."/>
        </authorList>
    </citation>
    <scope>NUCLEOTIDE SEQUENCE [LARGE SCALE GENOMIC DNA]</scope>
    <source>
        <strain evidence="6 7">MnI7-9</strain>
    </source>
</reference>
<evidence type="ECO:0000313" key="7">
    <source>
        <dbReference type="Proteomes" id="UP000003208"/>
    </source>
</evidence>
<dbReference type="GO" id="GO:0003677">
    <property type="term" value="F:DNA binding"/>
    <property type="evidence" value="ECO:0007669"/>
    <property type="project" value="UniProtKB-KW"/>
</dbReference>
<comment type="similarity">
    <text evidence="1">Belongs to the LysR transcriptional regulatory family.</text>
</comment>
<evidence type="ECO:0000256" key="1">
    <source>
        <dbReference type="ARBA" id="ARBA00009437"/>
    </source>
</evidence>
<dbReference type="SUPFAM" id="SSF46785">
    <property type="entry name" value="Winged helix' DNA-binding domain"/>
    <property type="match status" value="1"/>
</dbReference>
<keyword evidence="7" id="KW-1185">Reference proteome</keyword>
<evidence type="ECO:0000256" key="2">
    <source>
        <dbReference type="ARBA" id="ARBA00023015"/>
    </source>
</evidence>
<dbReference type="InterPro" id="IPR037402">
    <property type="entry name" value="YidZ_PBP2"/>
</dbReference>
<name>G6YVU7_9GAMM</name>
<dbReference type="PANTHER" id="PTHR30118">
    <property type="entry name" value="HTH-TYPE TRANSCRIPTIONAL REGULATOR LEUO-RELATED"/>
    <property type="match status" value="1"/>
</dbReference>
<feature type="domain" description="HTH lysR-type" evidence="5">
    <location>
        <begin position="38"/>
        <end position="95"/>
    </location>
</feature>
<dbReference type="InterPro" id="IPR036390">
    <property type="entry name" value="WH_DNA-bd_sf"/>
</dbReference>
<evidence type="ECO:0000256" key="4">
    <source>
        <dbReference type="ARBA" id="ARBA00023163"/>
    </source>
</evidence>
<dbReference type="GO" id="GO:0003700">
    <property type="term" value="F:DNA-binding transcription factor activity"/>
    <property type="evidence" value="ECO:0007669"/>
    <property type="project" value="InterPro"/>
</dbReference>
<dbReference type="InterPro" id="IPR036388">
    <property type="entry name" value="WH-like_DNA-bd_sf"/>
</dbReference>
<dbReference type="Proteomes" id="UP000003208">
    <property type="component" value="Unassembled WGS sequence"/>
</dbReference>
<keyword evidence="4" id="KW-0804">Transcription</keyword>
<dbReference type="PATRIC" id="fig|1094979.3.peg.2906"/>
<accession>G6YVU7</accession>
<keyword evidence="3" id="KW-0238">DNA-binding</keyword>
<proteinExistence type="inferred from homology"/>
<dbReference type="SUPFAM" id="SSF53850">
    <property type="entry name" value="Periplasmic binding protein-like II"/>
    <property type="match status" value="1"/>
</dbReference>
<protein>
    <submittedName>
        <fullName evidence="6">LysR family transcriptional regulator</fullName>
    </submittedName>
</protein>
<dbReference type="InterPro" id="IPR005119">
    <property type="entry name" value="LysR_subst-bd"/>
</dbReference>
<dbReference type="PRINTS" id="PR00039">
    <property type="entry name" value="HTHLYSR"/>
</dbReference>
<dbReference type="EMBL" id="AGTR01000060">
    <property type="protein sequence ID" value="EHJ03774.1"/>
    <property type="molecule type" value="Genomic_DNA"/>
</dbReference>
<keyword evidence="2" id="KW-0805">Transcription regulation</keyword>